<reference evidence="10 11" key="1">
    <citation type="submission" date="2019-03" db="EMBL/GenBank/DDBJ databases">
        <title>Genomic Encyclopedia of Type Strains, Phase IV (KMG-IV): sequencing the most valuable type-strain genomes for metagenomic binning, comparative biology and taxonomic classification.</title>
        <authorList>
            <person name="Goeker M."/>
        </authorList>
    </citation>
    <scope>NUCLEOTIDE SEQUENCE [LARGE SCALE GENOMIC DNA]</scope>
    <source>
        <strain evidence="10 11">DSM 14836</strain>
    </source>
</reference>
<evidence type="ECO:0000256" key="2">
    <source>
        <dbReference type="ARBA" id="ARBA00012438"/>
    </source>
</evidence>
<dbReference type="OrthoDB" id="1933776at2"/>
<keyword evidence="4" id="KW-0808">Transferase</keyword>
<dbReference type="Pfam" id="PF02518">
    <property type="entry name" value="HATPase_c"/>
    <property type="match status" value="1"/>
</dbReference>
<dbReference type="InterPro" id="IPR003661">
    <property type="entry name" value="HisK_dim/P_dom"/>
</dbReference>
<dbReference type="SMART" id="SM00387">
    <property type="entry name" value="HATPase_c"/>
    <property type="match status" value="1"/>
</dbReference>
<dbReference type="Gene3D" id="3.30.565.10">
    <property type="entry name" value="Histidine kinase-like ATPase, C-terminal domain"/>
    <property type="match status" value="1"/>
</dbReference>
<dbReference type="InterPro" id="IPR004358">
    <property type="entry name" value="Sig_transdc_His_kin-like_C"/>
</dbReference>
<keyword evidence="7" id="KW-0175">Coiled coil</keyword>
<evidence type="ECO:0000313" key="11">
    <source>
        <dbReference type="Proteomes" id="UP000294564"/>
    </source>
</evidence>
<dbReference type="PROSITE" id="PS50109">
    <property type="entry name" value="HIS_KIN"/>
    <property type="match status" value="1"/>
</dbReference>
<feature type="domain" description="Histidine kinase" evidence="9">
    <location>
        <begin position="248"/>
        <end position="461"/>
    </location>
</feature>
<comment type="catalytic activity">
    <reaction evidence="1">
        <text>ATP + protein L-histidine = ADP + protein N-phospho-L-histidine.</text>
        <dbReference type="EC" id="2.7.13.3"/>
    </reaction>
</comment>
<evidence type="ECO:0000256" key="4">
    <source>
        <dbReference type="ARBA" id="ARBA00022679"/>
    </source>
</evidence>
<keyword evidence="8" id="KW-1133">Transmembrane helix</keyword>
<organism evidence="10 11">
    <name type="scientific">Tenacibaculum skagerrakense</name>
    <dbReference type="NCBI Taxonomy" id="186571"/>
    <lineage>
        <taxon>Bacteria</taxon>
        <taxon>Pseudomonadati</taxon>
        <taxon>Bacteroidota</taxon>
        <taxon>Flavobacteriia</taxon>
        <taxon>Flavobacteriales</taxon>
        <taxon>Flavobacteriaceae</taxon>
        <taxon>Tenacibaculum</taxon>
    </lineage>
</organism>
<dbReference type="Pfam" id="PF00512">
    <property type="entry name" value="HisKA"/>
    <property type="match status" value="1"/>
</dbReference>
<keyword evidence="3" id="KW-0597">Phosphoprotein</keyword>
<keyword evidence="6" id="KW-0902">Two-component regulatory system</keyword>
<evidence type="ECO:0000256" key="8">
    <source>
        <dbReference type="SAM" id="Phobius"/>
    </source>
</evidence>
<accession>A0A4V2SLT1</accession>
<keyword evidence="8" id="KW-0472">Membrane</keyword>
<dbReference type="InterPro" id="IPR050736">
    <property type="entry name" value="Sensor_HK_Regulatory"/>
</dbReference>
<evidence type="ECO:0000256" key="3">
    <source>
        <dbReference type="ARBA" id="ARBA00022553"/>
    </source>
</evidence>
<dbReference type="CDD" id="cd00075">
    <property type="entry name" value="HATPase"/>
    <property type="match status" value="1"/>
</dbReference>
<keyword evidence="8" id="KW-0812">Transmembrane</keyword>
<dbReference type="EMBL" id="SLXM01000005">
    <property type="protein sequence ID" value="TCP24626.1"/>
    <property type="molecule type" value="Genomic_DNA"/>
</dbReference>
<dbReference type="SUPFAM" id="SSF55874">
    <property type="entry name" value="ATPase domain of HSP90 chaperone/DNA topoisomerase II/histidine kinase"/>
    <property type="match status" value="1"/>
</dbReference>
<dbReference type="InterPro" id="IPR036890">
    <property type="entry name" value="HATPase_C_sf"/>
</dbReference>
<protein>
    <recommendedName>
        <fullName evidence="2">histidine kinase</fullName>
        <ecNumber evidence="2">2.7.13.3</ecNumber>
    </recommendedName>
</protein>
<evidence type="ECO:0000259" key="9">
    <source>
        <dbReference type="PROSITE" id="PS50109"/>
    </source>
</evidence>
<comment type="caution">
    <text evidence="10">The sequence shown here is derived from an EMBL/GenBank/DDBJ whole genome shotgun (WGS) entry which is preliminary data.</text>
</comment>
<dbReference type="AlphaFoldDB" id="A0A4V2SLT1"/>
<dbReference type="PANTHER" id="PTHR43711:SF26">
    <property type="entry name" value="SENSOR HISTIDINE KINASE RCSC"/>
    <property type="match status" value="1"/>
</dbReference>
<dbReference type="InterPro" id="IPR005467">
    <property type="entry name" value="His_kinase_dom"/>
</dbReference>
<feature type="transmembrane region" description="Helical" evidence="8">
    <location>
        <begin position="210"/>
        <end position="229"/>
    </location>
</feature>
<gene>
    <name evidence="10" type="ORF">EV195_10557</name>
</gene>
<keyword evidence="5" id="KW-0418">Kinase</keyword>
<name>A0A4V2SLT1_9FLAO</name>
<keyword evidence="11" id="KW-1185">Reference proteome</keyword>
<dbReference type="SUPFAM" id="SSF47384">
    <property type="entry name" value="Homodimeric domain of signal transducing histidine kinase"/>
    <property type="match status" value="1"/>
</dbReference>
<dbReference type="PANTHER" id="PTHR43711">
    <property type="entry name" value="TWO-COMPONENT HISTIDINE KINASE"/>
    <property type="match status" value="1"/>
</dbReference>
<dbReference type="GO" id="GO:0000155">
    <property type="term" value="F:phosphorelay sensor kinase activity"/>
    <property type="evidence" value="ECO:0007669"/>
    <property type="project" value="InterPro"/>
</dbReference>
<evidence type="ECO:0000256" key="7">
    <source>
        <dbReference type="SAM" id="Coils"/>
    </source>
</evidence>
<evidence type="ECO:0000256" key="5">
    <source>
        <dbReference type="ARBA" id="ARBA00022777"/>
    </source>
</evidence>
<dbReference type="EC" id="2.7.13.3" evidence="2"/>
<sequence length="462" mass="53280">MSRKIILLITASVFGLIALSFIQAYLIKNTYYLRKEAFIDKANDQVTKIGSYGTPIDSIFDAISDTFIKDLDKYNVKKVSKEELLDRLRHISDSLNPRFIKEYEKEINFKEIGYNLKYHRQLKDLVILDSLRTDTIFNNNSGKALKLVGHSFDSNPELLIGNSTWETSRTFEERVQGRIQKIKYHLIFETSNYINIDDWKKIILNEMRSLLLFSFCIFIFVIALFYYSIKNLITQKKISDIKTDFINNITHELKTPLSTLSLATKILKKEDNNASVIENTINTIERQNLRLQKLIDQVLNNSLGYQDLELHKLTVKSVPLISEIVNDFKIAHEETILLDLDVSEENNTLNLDKFYITTAIVNILENAVKYGATEIKVSSFVKNNYWNLEINDNGIGISKKNQKLIFNKFFRAENKDVHNVKGLGLGLYYTHQILKAHNGSISVNSEKGKGTRFTIVLPINKL</sequence>
<dbReference type="InterPro" id="IPR003594">
    <property type="entry name" value="HATPase_dom"/>
</dbReference>
<dbReference type="PRINTS" id="PR00344">
    <property type="entry name" value="BCTRLSENSOR"/>
</dbReference>
<dbReference type="Proteomes" id="UP000294564">
    <property type="component" value="Unassembled WGS sequence"/>
</dbReference>
<dbReference type="InterPro" id="IPR036097">
    <property type="entry name" value="HisK_dim/P_sf"/>
</dbReference>
<dbReference type="RefSeq" id="WP_132794685.1">
    <property type="nucleotide sequence ID" value="NZ_SLXM01000005.1"/>
</dbReference>
<dbReference type="Gene3D" id="1.10.287.130">
    <property type="match status" value="1"/>
</dbReference>
<evidence type="ECO:0000313" key="10">
    <source>
        <dbReference type="EMBL" id="TCP24626.1"/>
    </source>
</evidence>
<proteinExistence type="predicted"/>
<evidence type="ECO:0000256" key="1">
    <source>
        <dbReference type="ARBA" id="ARBA00000085"/>
    </source>
</evidence>
<dbReference type="CDD" id="cd00082">
    <property type="entry name" value="HisKA"/>
    <property type="match status" value="1"/>
</dbReference>
<evidence type="ECO:0000256" key="6">
    <source>
        <dbReference type="ARBA" id="ARBA00023012"/>
    </source>
</evidence>
<feature type="coiled-coil region" evidence="7">
    <location>
        <begin position="267"/>
        <end position="301"/>
    </location>
</feature>
<feature type="transmembrane region" description="Helical" evidence="8">
    <location>
        <begin position="6"/>
        <end position="27"/>
    </location>
</feature>
<dbReference type="SMART" id="SM00388">
    <property type="entry name" value="HisKA"/>
    <property type="match status" value="1"/>
</dbReference>